<organism evidence="1 2">
    <name type="scientific">Chroococcidiopsis cubana SAG 39.79</name>
    <dbReference type="NCBI Taxonomy" id="388085"/>
    <lineage>
        <taxon>Bacteria</taxon>
        <taxon>Bacillati</taxon>
        <taxon>Cyanobacteriota</taxon>
        <taxon>Cyanophyceae</taxon>
        <taxon>Chroococcidiopsidales</taxon>
        <taxon>Chroococcidiopsidaceae</taxon>
        <taxon>Chroococcidiopsis</taxon>
    </lineage>
</organism>
<dbReference type="Proteomes" id="UP000282574">
    <property type="component" value="Unassembled WGS sequence"/>
</dbReference>
<reference evidence="1 2" key="1">
    <citation type="journal article" date="2019" name="Genome Biol. Evol.">
        <title>Day and night: Metabolic profiles and evolutionary relationships of six axenic non-marine cyanobacteria.</title>
        <authorList>
            <person name="Will S.E."/>
            <person name="Henke P."/>
            <person name="Boedeker C."/>
            <person name="Huang S."/>
            <person name="Brinkmann H."/>
            <person name="Rohde M."/>
            <person name="Jarek M."/>
            <person name="Friedl T."/>
            <person name="Seufert S."/>
            <person name="Schumacher M."/>
            <person name="Overmann J."/>
            <person name="Neumann-Schaal M."/>
            <person name="Petersen J."/>
        </authorList>
    </citation>
    <scope>NUCLEOTIDE SEQUENCE [LARGE SCALE GENOMIC DNA]</scope>
    <source>
        <strain evidence="1 2">SAG 39.79</strain>
    </source>
</reference>
<evidence type="ECO:0000313" key="2">
    <source>
        <dbReference type="Proteomes" id="UP000282574"/>
    </source>
</evidence>
<dbReference type="EMBL" id="RSCK01000022">
    <property type="protein sequence ID" value="RUT11723.1"/>
    <property type="molecule type" value="Genomic_DNA"/>
</dbReference>
<proteinExistence type="predicted"/>
<accession>A0AB37UK20</accession>
<gene>
    <name evidence="1" type="ORF">DSM107010_30500</name>
</gene>
<sequence length="308" mass="34961">MQQNLPHKLDKRITLPLVHLLDKTEPAFSHAFLHAARTLHSYLQEIQSAIALVVSSESEPYTIAVVGLFSKLIRTYNSYVLLEIHDDDAGSQFLVEELWDTAVTLTYLLETAERETFTDYIAASIYQARLLLQEVETQLVHLPQNLDLLVLRDRLKAFISEQKQPATDRTLTNLAADTWGMETANTTAKRARLLGLNFLSNPAQRIAQKITPASLLDVHLNYINSAARDLPASDSQKIDFRQLRDASHLCLHATKALLEEFVQTSDAGQVKIQQQELNEFFEWFYQAYQAYSSDRDASLKSNKNGGRR</sequence>
<comment type="caution">
    <text evidence="1">The sequence shown here is derived from an EMBL/GenBank/DDBJ whole genome shotgun (WGS) entry which is preliminary data.</text>
</comment>
<dbReference type="RefSeq" id="WP_106166631.1">
    <property type="nucleotide sequence ID" value="NZ_JAVKZF010000002.1"/>
</dbReference>
<name>A0AB37UK20_9CYAN</name>
<protein>
    <submittedName>
        <fullName evidence="1">Uncharacterized protein</fullName>
    </submittedName>
</protein>
<dbReference type="AlphaFoldDB" id="A0AB37UK20"/>
<keyword evidence="2" id="KW-1185">Reference proteome</keyword>
<evidence type="ECO:0000313" key="1">
    <source>
        <dbReference type="EMBL" id="RUT11723.1"/>
    </source>
</evidence>